<dbReference type="SMART" id="SM00256">
    <property type="entry name" value="FBOX"/>
    <property type="match status" value="1"/>
</dbReference>
<dbReference type="InterPro" id="IPR006527">
    <property type="entry name" value="F-box-assoc_dom_typ1"/>
</dbReference>
<dbReference type="InterPro" id="IPR050796">
    <property type="entry name" value="SCF_F-box_component"/>
</dbReference>
<proteinExistence type="predicted"/>
<evidence type="ECO:0000313" key="2">
    <source>
        <dbReference type="EMBL" id="GJT95691.1"/>
    </source>
</evidence>
<dbReference type="InterPro" id="IPR017451">
    <property type="entry name" value="F-box-assoc_interact_dom"/>
</dbReference>
<dbReference type="InterPro" id="IPR036047">
    <property type="entry name" value="F-box-like_dom_sf"/>
</dbReference>
<dbReference type="Gene3D" id="1.20.1280.50">
    <property type="match status" value="1"/>
</dbReference>
<keyword evidence="3" id="KW-1185">Reference proteome</keyword>
<dbReference type="PANTHER" id="PTHR31672:SF13">
    <property type="entry name" value="F-BOX PROTEIN CPR30-LIKE"/>
    <property type="match status" value="1"/>
</dbReference>
<dbReference type="CDD" id="cd22157">
    <property type="entry name" value="F-box_AtFBW1-like"/>
    <property type="match status" value="1"/>
</dbReference>
<dbReference type="NCBIfam" id="TIGR01640">
    <property type="entry name" value="F_box_assoc_1"/>
    <property type="match status" value="1"/>
</dbReference>
<dbReference type="InterPro" id="IPR001810">
    <property type="entry name" value="F-box_dom"/>
</dbReference>
<gene>
    <name evidence="2" type="ORF">Tco_1091209</name>
</gene>
<dbReference type="SUPFAM" id="SSF81383">
    <property type="entry name" value="F-box domain"/>
    <property type="match status" value="1"/>
</dbReference>
<evidence type="ECO:0000313" key="3">
    <source>
        <dbReference type="Proteomes" id="UP001151760"/>
    </source>
</evidence>
<dbReference type="EMBL" id="BQNB010020413">
    <property type="protein sequence ID" value="GJT95691.1"/>
    <property type="molecule type" value="Genomic_DNA"/>
</dbReference>
<reference evidence="2" key="1">
    <citation type="journal article" date="2022" name="Int. J. Mol. Sci.">
        <title>Draft Genome of Tanacetum Coccineum: Genomic Comparison of Closely Related Tanacetum-Family Plants.</title>
        <authorList>
            <person name="Yamashiro T."/>
            <person name="Shiraishi A."/>
            <person name="Nakayama K."/>
            <person name="Satake H."/>
        </authorList>
    </citation>
    <scope>NUCLEOTIDE SEQUENCE</scope>
</reference>
<organism evidence="2 3">
    <name type="scientific">Tanacetum coccineum</name>
    <dbReference type="NCBI Taxonomy" id="301880"/>
    <lineage>
        <taxon>Eukaryota</taxon>
        <taxon>Viridiplantae</taxon>
        <taxon>Streptophyta</taxon>
        <taxon>Embryophyta</taxon>
        <taxon>Tracheophyta</taxon>
        <taxon>Spermatophyta</taxon>
        <taxon>Magnoliopsida</taxon>
        <taxon>eudicotyledons</taxon>
        <taxon>Gunneridae</taxon>
        <taxon>Pentapetalae</taxon>
        <taxon>asterids</taxon>
        <taxon>campanulids</taxon>
        <taxon>Asterales</taxon>
        <taxon>Asteraceae</taxon>
        <taxon>Asteroideae</taxon>
        <taxon>Anthemideae</taxon>
        <taxon>Anthemidinae</taxon>
        <taxon>Tanacetum</taxon>
    </lineage>
</organism>
<dbReference type="PANTHER" id="PTHR31672">
    <property type="entry name" value="BNACNNG10540D PROTEIN"/>
    <property type="match status" value="1"/>
</dbReference>
<accession>A0ABQ5I6J2</accession>
<dbReference type="Pfam" id="PF00646">
    <property type="entry name" value="F-box"/>
    <property type="match status" value="1"/>
</dbReference>
<reference evidence="2" key="2">
    <citation type="submission" date="2022-01" db="EMBL/GenBank/DDBJ databases">
        <authorList>
            <person name="Yamashiro T."/>
            <person name="Shiraishi A."/>
            <person name="Satake H."/>
            <person name="Nakayama K."/>
        </authorList>
    </citation>
    <scope>NUCLEOTIDE SEQUENCE</scope>
</reference>
<feature type="domain" description="F-box" evidence="1">
    <location>
        <begin position="2"/>
        <end position="42"/>
    </location>
</feature>
<dbReference type="Pfam" id="PF07734">
    <property type="entry name" value="FBA_1"/>
    <property type="match status" value="1"/>
</dbReference>
<dbReference type="Proteomes" id="UP001151760">
    <property type="component" value="Unassembled WGS sequence"/>
</dbReference>
<sequence>MVMIDVVEEVLLRLTIKDLLQCKSVCKSWYSLISSPSFVKLHLKFICKKEDKNNKQLGNKRIAMLDRCVISNGVHYILDIEGSSNVLVCISSLCDNRLFLTNPSTREFRILHKPPILLNKFKRYGFGYDSSTNDYKIVMAINKGFKDGTLVQILSLKSNIWNFDANYTRDRKALIVSFNLAKKEFIEIPQPDDTKYDWSYGSIFGIIEDRLCIFETGYNDRPKGIWVMKNYNVKPSWELLPDDYGMKDNVNIEESNEFLKDEELGEQKRKG</sequence>
<comment type="caution">
    <text evidence="2">The sequence shown here is derived from an EMBL/GenBank/DDBJ whole genome shotgun (WGS) entry which is preliminary data.</text>
</comment>
<name>A0ABQ5I6J2_9ASTR</name>
<protein>
    <submittedName>
        <fullName evidence="2">F-box domain-containing protein</fullName>
    </submittedName>
</protein>
<evidence type="ECO:0000259" key="1">
    <source>
        <dbReference type="SMART" id="SM00256"/>
    </source>
</evidence>